<sequence length="122" mass="13679">MSGNASSSDQSSENIDALTEGLTTLLTPCLVQIEQQVLETRKSQQLLGEQIDLLSVELRRITDSTRASPLIDSYIKKLLAAKRKIIVINSVLQATQERAHKLQENIRRDTVKYQVQLDTMAL</sequence>
<dbReference type="GO" id="GO:0007040">
    <property type="term" value="P:lysosome organization"/>
    <property type="evidence" value="ECO:0007669"/>
    <property type="project" value="TreeGrafter"/>
</dbReference>
<dbReference type="KEGG" id="goe:100908050"/>
<dbReference type="GO" id="GO:0008333">
    <property type="term" value="P:endosome to lysosome transport"/>
    <property type="evidence" value="ECO:0007669"/>
    <property type="project" value="TreeGrafter"/>
</dbReference>
<dbReference type="RefSeq" id="XP_003748531.1">
    <property type="nucleotide sequence ID" value="XM_003748483.1"/>
</dbReference>
<dbReference type="AlphaFoldDB" id="A0AAJ7L687"/>
<gene>
    <name evidence="5 6" type="primary">LOC100908050</name>
</gene>
<dbReference type="GO" id="GO:0006886">
    <property type="term" value="P:intracellular protein transport"/>
    <property type="evidence" value="ECO:0007669"/>
    <property type="project" value="InterPro"/>
</dbReference>
<protein>
    <recommendedName>
        <fullName evidence="3">Biogenesis of lysosome-related organelles complex 1 subunit 7</fullName>
    </recommendedName>
</protein>
<evidence type="ECO:0000313" key="6">
    <source>
        <dbReference type="RefSeq" id="XP_018496979.1"/>
    </source>
</evidence>
<evidence type="ECO:0000313" key="5">
    <source>
        <dbReference type="RefSeq" id="XP_003748531.1"/>
    </source>
</evidence>
<dbReference type="GO" id="GO:0000149">
    <property type="term" value="F:SNARE binding"/>
    <property type="evidence" value="ECO:0007669"/>
    <property type="project" value="TreeGrafter"/>
</dbReference>
<dbReference type="GeneID" id="100908050"/>
<dbReference type="GO" id="GO:0099078">
    <property type="term" value="C:BORC complex"/>
    <property type="evidence" value="ECO:0007669"/>
    <property type="project" value="TreeGrafter"/>
</dbReference>
<organism evidence="4 6">
    <name type="scientific">Galendromus occidentalis</name>
    <name type="common">western predatory mite</name>
    <dbReference type="NCBI Taxonomy" id="34638"/>
    <lineage>
        <taxon>Eukaryota</taxon>
        <taxon>Metazoa</taxon>
        <taxon>Ecdysozoa</taxon>
        <taxon>Arthropoda</taxon>
        <taxon>Chelicerata</taxon>
        <taxon>Arachnida</taxon>
        <taxon>Acari</taxon>
        <taxon>Parasitiformes</taxon>
        <taxon>Mesostigmata</taxon>
        <taxon>Gamasina</taxon>
        <taxon>Phytoseioidea</taxon>
        <taxon>Phytoseiidae</taxon>
        <taxon>Typhlodrominae</taxon>
        <taxon>Galendromus</taxon>
    </lineage>
</organism>
<evidence type="ECO:0000256" key="3">
    <source>
        <dbReference type="ARBA" id="ARBA00033330"/>
    </source>
</evidence>
<dbReference type="PANTHER" id="PTHR31305">
    <property type="entry name" value="SNARE-ASSOCIATED PROTEIN SNAPIN"/>
    <property type="match status" value="1"/>
</dbReference>
<keyword evidence="2" id="KW-0175">Coiled coil</keyword>
<proteinExistence type="inferred from homology"/>
<dbReference type="GO" id="GO:2000300">
    <property type="term" value="P:regulation of synaptic vesicle exocytosis"/>
    <property type="evidence" value="ECO:0007669"/>
    <property type="project" value="TreeGrafter"/>
</dbReference>
<dbReference type="GO" id="GO:0032418">
    <property type="term" value="P:lysosome localization"/>
    <property type="evidence" value="ECO:0007669"/>
    <property type="project" value="TreeGrafter"/>
</dbReference>
<dbReference type="GO" id="GO:0031083">
    <property type="term" value="C:BLOC-1 complex"/>
    <property type="evidence" value="ECO:0007669"/>
    <property type="project" value="InterPro"/>
</dbReference>
<accession>A0AAJ7L687</accession>
<evidence type="ECO:0000256" key="2">
    <source>
        <dbReference type="ARBA" id="ARBA00023054"/>
    </source>
</evidence>
<dbReference type="RefSeq" id="XP_018496979.1">
    <property type="nucleotide sequence ID" value="XM_018641463.1"/>
</dbReference>
<dbReference type="InterPro" id="IPR028119">
    <property type="entry name" value="Snapin/Pallidin/Snn1"/>
</dbReference>
<dbReference type="Proteomes" id="UP000694867">
    <property type="component" value="Unplaced"/>
</dbReference>
<evidence type="ECO:0000256" key="1">
    <source>
        <dbReference type="ARBA" id="ARBA00006111"/>
    </source>
</evidence>
<name>A0AAJ7L687_9ACAR</name>
<keyword evidence="4" id="KW-1185">Reference proteome</keyword>
<dbReference type="GO" id="GO:0016079">
    <property type="term" value="P:synaptic vesicle exocytosis"/>
    <property type="evidence" value="ECO:0007669"/>
    <property type="project" value="TreeGrafter"/>
</dbReference>
<dbReference type="PANTHER" id="PTHR31305:SF2">
    <property type="entry name" value="SNARE-ASSOCIATED PROTEIN SNAPIN"/>
    <property type="match status" value="1"/>
</dbReference>
<dbReference type="InterPro" id="IPR017246">
    <property type="entry name" value="Snapin"/>
</dbReference>
<comment type="similarity">
    <text evidence="1">Belongs to the SNAPIN family.</text>
</comment>
<evidence type="ECO:0000313" key="4">
    <source>
        <dbReference type="Proteomes" id="UP000694867"/>
    </source>
</evidence>
<reference evidence="5 6" key="1">
    <citation type="submission" date="2025-04" db="UniProtKB">
        <authorList>
            <consortium name="RefSeq"/>
        </authorList>
    </citation>
    <scope>IDENTIFICATION</scope>
</reference>
<dbReference type="Pfam" id="PF14712">
    <property type="entry name" value="Snapin_Pallidin"/>
    <property type="match status" value="1"/>
</dbReference>
<dbReference type="GO" id="GO:0008021">
    <property type="term" value="C:synaptic vesicle"/>
    <property type="evidence" value="ECO:0007669"/>
    <property type="project" value="TreeGrafter"/>
</dbReference>